<name>K8XI29_RHOOP</name>
<comment type="caution">
    <text evidence="2">The sequence shown here is derived from an EMBL/GenBank/DDBJ whole genome shotgun (WGS) entry which is preliminary data.</text>
</comment>
<protein>
    <submittedName>
        <fullName evidence="2">Uncharacterized protein</fullName>
    </submittedName>
</protein>
<evidence type="ECO:0000313" key="3">
    <source>
        <dbReference type="Proteomes" id="UP000005951"/>
    </source>
</evidence>
<dbReference type="AlphaFoldDB" id="K8XI29"/>
<dbReference type="Proteomes" id="UP000005951">
    <property type="component" value="Unassembled WGS sequence"/>
</dbReference>
<sequence>MNASTSPADALDLGCGTLDQLTQPGLVISGDQRPIGSPLPRAAHGHRQYRCREAPQAKDHDHRRGAYLRKDWKGGSTKQNPRHTAAPDLLDREIAQFLGR</sequence>
<feature type="region of interest" description="Disordered" evidence="1">
    <location>
        <begin position="31"/>
        <end position="90"/>
    </location>
</feature>
<organism evidence="2 3">
    <name type="scientific">Rhodococcus opacus M213</name>
    <dbReference type="NCBI Taxonomy" id="1129896"/>
    <lineage>
        <taxon>Bacteria</taxon>
        <taxon>Bacillati</taxon>
        <taxon>Actinomycetota</taxon>
        <taxon>Actinomycetes</taxon>
        <taxon>Mycobacteriales</taxon>
        <taxon>Nocardiaceae</taxon>
        <taxon>Rhodococcus</taxon>
    </lineage>
</organism>
<dbReference type="RefSeq" id="WP_005263283.1">
    <property type="nucleotide sequence ID" value="NZ_AJYC02000127.1"/>
</dbReference>
<accession>K8XI29</accession>
<evidence type="ECO:0000256" key="1">
    <source>
        <dbReference type="SAM" id="MobiDB-lite"/>
    </source>
</evidence>
<feature type="compositionally biased region" description="Basic and acidic residues" evidence="1">
    <location>
        <begin position="50"/>
        <end position="73"/>
    </location>
</feature>
<dbReference type="EMBL" id="AJYC02000127">
    <property type="protein sequence ID" value="EKT77962.1"/>
    <property type="molecule type" value="Genomic_DNA"/>
</dbReference>
<gene>
    <name evidence="2" type="ORF">WSS_A34977</name>
</gene>
<evidence type="ECO:0000313" key="2">
    <source>
        <dbReference type="EMBL" id="EKT77962.1"/>
    </source>
</evidence>
<proteinExistence type="predicted"/>
<reference evidence="2 3" key="1">
    <citation type="journal article" date="2013" name="Genome Announc.">
        <title>Draft Genome Sequence of Rhodococcus opacus Strain M213 Shows a Diverse Catabolic Potential.</title>
        <authorList>
            <person name="Pathak A."/>
            <person name="Green S.J."/>
            <person name="Ogram A."/>
            <person name="Chauhan A."/>
        </authorList>
    </citation>
    <scope>NUCLEOTIDE SEQUENCE [LARGE SCALE GENOMIC DNA]</scope>
    <source>
        <strain evidence="2 3">M213</strain>
    </source>
</reference>